<keyword evidence="3" id="KW-0255">Endonuclease</keyword>
<evidence type="ECO:0000256" key="3">
    <source>
        <dbReference type="ARBA" id="ARBA00022759"/>
    </source>
</evidence>
<evidence type="ECO:0000313" key="8">
    <source>
        <dbReference type="EMBL" id="MBB5191813.1"/>
    </source>
</evidence>
<comment type="caution">
    <text evidence="8">The sequence shown here is derived from an EMBL/GenBank/DDBJ whole genome shotgun (WGS) entry which is preliminary data.</text>
</comment>
<proteinExistence type="inferred from homology"/>
<protein>
    <submittedName>
        <fullName evidence="8">Uncharacterized protein (TIGR00255 family)</fullName>
    </submittedName>
</protein>
<dbReference type="Pfam" id="PF03755">
    <property type="entry name" value="YicC-like_N"/>
    <property type="match status" value="1"/>
</dbReference>
<evidence type="ECO:0000256" key="5">
    <source>
        <dbReference type="ARBA" id="ARBA00035648"/>
    </source>
</evidence>
<name>A0A840RHR9_9NEIS</name>
<dbReference type="GO" id="GO:0016787">
    <property type="term" value="F:hydrolase activity"/>
    <property type="evidence" value="ECO:0007669"/>
    <property type="project" value="UniProtKB-KW"/>
</dbReference>
<evidence type="ECO:0000256" key="1">
    <source>
        <dbReference type="ARBA" id="ARBA00001968"/>
    </source>
</evidence>
<evidence type="ECO:0000259" key="6">
    <source>
        <dbReference type="Pfam" id="PF03755"/>
    </source>
</evidence>
<keyword evidence="9" id="KW-1185">Reference proteome</keyword>
<dbReference type="GO" id="GO:0004521">
    <property type="term" value="F:RNA endonuclease activity"/>
    <property type="evidence" value="ECO:0007669"/>
    <property type="project" value="InterPro"/>
</dbReference>
<evidence type="ECO:0000259" key="7">
    <source>
        <dbReference type="Pfam" id="PF08340"/>
    </source>
</evidence>
<evidence type="ECO:0000256" key="4">
    <source>
        <dbReference type="ARBA" id="ARBA00022801"/>
    </source>
</evidence>
<accession>A0A840RHR9</accession>
<dbReference type="EMBL" id="JACHHN010000004">
    <property type="protein sequence ID" value="MBB5191813.1"/>
    <property type="molecule type" value="Genomic_DNA"/>
</dbReference>
<evidence type="ECO:0000256" key="2">
    <source>
        <dbReference type="ARBA" id="ARBA00022722"/>
    </source>
</evidence>
<comment type="similarity">
    <text evidence="5">Belongs to the YicC/YloC family.</text>
</comment>
<keyword evidence="2" id="KW-0540">Nuclease</keyword>
<feature type="domain" description="Endoribonuclease YicC-like N-terminal" evidence="6">
    <location>
        <begin position="2"/>
        <end position="154"/>
    </location>
</feature>
<sequence length="288" mass="31667">MIYSMTGFSVAQRELASGTLTVELRAVNHRFLDLSVRLPEEFRAFEGAIREKVAGSVARGKVECRIGFNATAGGTGELKLDRQLLQGLIAAAQTAQELAPDAGVLKLGELLRWPGVLTQAAPQGEDLGEACLSLLGEVIKDFTASRGREGEKLKAHLLERVAGMEAIVAEVKPKIPQLVTEYEARLKSRFLEAMGTLDDDRVRQEIVMFAQKIDVDEELSRLAAHLDEVRRILDKGGAVGKRLDFLMQELNREANTLGSKSVSVETSRASMALKVLIEQMREQIQNLE</sequence>
<gene>
    <name evidence="8" type="ORF">HNQ50_002543</name>
</gene>
<comment type="cofactor">
    <cofactor evidence="1">
        <name>a divalent metal cation</name>
        <dbReference type="ChEBI" id="CHEBI:60240"/>
    </cofactor>
</comment>
<dbReference type="Proteomes" id="UP000543030">
    <property type="component" value="Unassembled WGS sequence"/>
</dbReference>
<dbReference type="Pfam" id="PF08340">
    <property type="entry name" value="YicC-like_C"/>
    <property type="match status" value="1"/>
</dbReference>
<organism evidence="8 9">
    <name type="scientific">Silvimonas terrae</name>
    <dbReference type="NCBI Taxonomy" id="300266"/>
    <lineage>
        <taxon>Bacteria</taxon>
        <taxon>Pseudomonadati</taxon>
        <taxon>Pseudomonadota</taxon>
        <taxon>Betaproteobacteria</taxon>
        <taxon>Neisseriales</taxon>
        <taxon>Chitinibacteraceae</taxon>
        <taxon>Silvimonas</taxon>
    </lineage>
</organism>
<dbReference type="AlphaFoldDB" id="A0A840RHR9"/>
<dbReference type="RefSeq" id="WP_184101173.1">
    <property type="nucleotide sequence ID" value="NZ_JACHHN010000004.1"/>
</dbReference>
<dbReference type="InterPro" id="IPR005229">
    <property type="entry name" value="YicC/YloC-like"/>
</dbReference>
<dbReference type="NCBIfam" id="TIGR00255">
    <property type="entry name" value="YicC/YloC family endoribonuclease"/>
    <property type="match status" value="1"/>
</dbReference>
<reference evidence="8 9" key="1">
    <citation type="submission" date="2020-08" db="EMBL/GenBank/DDBJ databases">
        <title>Genomic Encyclopedia of Type Strains, Phase IV (KMG-IV): sequencing the most valuable type-strain genomes for metagenomic binning, comparative biology and taxonomic classification.</title>
        <authorList>
            <person name="Goeker M."/>
        </authorList>
    </citation>
    <scope>NUCLEOTIDE SEQUENCE [LARGE SCALE GENOMIC DNA]</scope>
    <source>
        <strain evidence="8 9">DSM 18233</strain>
    </source>
</reference>
<keyword evidence="4" id="KW-0378">Hydrolase</keyword>
<dbReference type="InterPro" id="IPR013551">
    <property type="entry name" value="YicC-like_C"/>
</dbReference>
<feature type="domain" description="Endoribonuclease YicC-like C-terminal" evidence="7">
    <location>
        <begin position="172"/>
        <end position="288"/>
    </location>
</feature>
<dbReference type="PANTHER" id="PTHR30636">
    <property type="entry name" value="UPF0701 PROTEIN YICC"/>
    <property type="match status" value="1"/>
</dbReference>
<dbReference type="PANTHER" id="PTHR30636:SF3">
    <property type="entry name" value="UPF0701 PROTEIN YICC"/>
    <property type="match status" value="1"/>
</dbReference>
<dbReference type="InterPro" id="IPR013527">
    <property type="entry name" value="YicC-like_N"/>
</dbReference>
<evidence type="ECO:0000313" key="9">
    <source>
        <dbReference type="Proteomes" id="UP000543030"/>
    </source>
</evidence>